<sequence length="195" mass="22373">MKHRDKVDIFLTLLAGLPLLASGLFGLTYITSLMLSDYQHALWIAQAMSVLLIWIGGYFCYYAWRKRRRILSDYDILYRHYPELADDWSRLGQEAQAGNSDLGLYCYKDHLVITAQGLYICPLKQIAAVGYQVQKVPVSRHLKEAHLLVYCRDLASHKEMRDLGRQTGDRERALASFLTDLKALAPQVQDVSHKK</sequence>
<keyword evidence="3" id="KW-1185">Reference proteome</keyword>
<comment type="caution">
    <text evidence="2">The sequence shown here is derived from an EMBL/GenBank/DDBJ whole genome shotgun (WGS) entry which is preliminary data.</text>
</comment>
<dbReference type="GeneID" id="84817392"/>
<dbReference type="STRING" id="592010.GCWU000182_001781"/>
<keyword evidence="1" id="KW-1133">Transmembrane helix</keyword>
<evidence type="ECO:0000256" key="1">
    <source>
        <dbReference type="SAM" id="Phobius"/>
    </source>
</evidence>
<dbReference type="EMBL" id="ACIN03000016">
    <property type="protein sequence ID" value="ESK64848.1"/>
    <property type="molecule type" value="Genomic_DNA"/>
</dbReference>
<name>W1Q1H7_ABIDE</name>
<accession>W1Q1H7</accession>
<evidence type="ECO:0000313" key="3">
    <source>
        <dbReference type="Proteomes" id="UP000019050"/>
    </source>
</evidence>
<dbReference type="HOGENOM" id="CLU_1393647_0_0_9"/>
<keyword evidence="1" id="KW-0812">Transmembrane</keyword>
<reference evidence="2" key="1">
    <citation type="submission" date="2013-06" db="EMBL/GenBank/DDBJ databases">
        <authorList>
            <person name="Weinstock G."/>
            <person name="Sodergren E."/>
            <person name="Clifton S."/>
            <person name="Fulton L."/>
            <person name="Fulton B."/>
            <person name="Courtney L."/>
            <person name="Fronick C."/>
            <person name="Harrison M."/>
            <person name="Strong C."/>
            <person name="Farmer C."/>
            <person name="Delahaunty K."/>
            <person name="Markovic C."/>
            <person name="Hall O."/>
            <person name="Minx P."/>
            <person name="Tomlinson C."/>
            <person name="Mitreva M."/>
            <person name="Nelson J."/>
            <person name="Hou S."/>
            <person name="Wollam A."/>
            <person name="Pepin K.H."/>
            <person name="Johnson M."/>
            <person name="Bhonagiri V."/>
            <person name="Nash W.E."/>
            <person name="Warren W."/>
            <person name="Chinwalla A."/>
            <person name="Mardis E.R."/>
            <person name="Wilson R.K."/>
        </authorList>
    </citation>
    <scope>NUCLEOTIDE SEQUENCE [LARGE SCALE GENOMIC DNA]</scope>
    <source>
        <strain evidence="2">ATCC 49176</strain>
    </source>
</reference>
<dbReference type="RefSeq" id="WP_023392398.1">
    <property type="nucleotide sequence ID" value="NZ_KI535341.1"/>
</dbReference>
<feature type="transmembrane region" description="Helical" evidence="1">
    <location>
        <begin position="42"/>
        <end position="64"/>
    </location>
</feature>
<dbReference type="AlphaFoldDB" id="W1Q1H7"/>
<keyword evidence="1" id="KW-0472">Membrane</keyword>
<proteinExistence type="predicted"/>
<organism evidence="2 3">
    <name type="scientific">Abiotrophia defectiva ATCC 49176</name>
    <dbReference type="NCBI Taxonomy" id="592010"/>
    <lineage>
        <taxon>Bacteria</taxon>
        <taxon>Bacillati</taxon>
        <taxon>Bacillota</taxon>
        <taxon>Bacilli</taxon>
        <taxon>Lactobacillales</taxon>
        <taxon>Aerococcaceae</taxon>
        <taxon>Abiotrophia</taxon>
    </lineage>
</organism>
<gene>
    <name evidence="2" type="ORF">GCWU000182_001781</name>
</gene>
<dbReference type="Proteomes" id="UP000019050">
    <property type="component" value="Unassembled WGS sequence"/>
</dbReference>
<evidence type="ECO:0000313" key="2">
    <source>
        <dbReference type="EMBL" id="ESK64848.1"/>
    </source>
</evidence>
<protein>
    <submittedName>
        <fullName evidence="2">Uncharacterized protein</fullName>
    </submittedName>
</protein>